<accession>A0A828Y2A7</accession>
<dbReference type="Proteomes" id="UP000006339">
    <property type="component" value="Unassembled WGS sequence"/>
</dbReference>
<dbReference type="EMBL" id="AKWH02000032">
    <property type="protein sequence ID" value="EKO51901.1"/>
    <property type="molecule type" value="Genomic_DNA"/>
</dbReference>
<sequence>MDGSALRENFSFLLWELPQNSIFKIVKCNSKFPFKTIRRIHTLKNDL</sequence>
<protein>
    <submittedName>
        <fullName evidence="1">Uncharacterized protein</fullName>
    </submittedName>
</protein>
<evidence type="ECO:0000313" key="1">
    <source>
        <dbReference type="EMBL" id="EKO51901.1"/>
    </source>
</evidence>
<comment type="caution">
    <text evidence="1">The sequence shown here is derived from an EMBL/GenBank/DDBJ whole genome shotgun (WGS) entry which is preliminary data.</text>
</comment>
<name>A0A828Y2A7_9LEPT</name>
<dbReference type="AlphaFoldDB" id="A0A828Y2A7"/>
<reference evidence="1" key="1">
    <citation type="submission" date="2012-10" db="EMBL/GenBank/DDBJ databases">
        <authorList>
            <person name="Harkins D.M."/>
            <person name="Durkin A.S."/>
            <person name="Brinkac L.M."/>
            <person name="Selengut J.D."/>
            <person name="Sanka R."/>
            <person name="DePew J."/>
            <person name="Purushe J."/>
            <person name="Picardeau M."/>
            <person name="Werts C."/>
            <person name="Goarant C."/>
            <person name="Vinetz J.M."/>
            <person name="Sutton G.G."/>
            <person name="Nelson W.C."/>
            <person name="Fouts D.E."/>
        </authorList>
    </citation>
    <scope>NUCLEOTIDE SEQUENCE [LARGE SCALE GENOMIC DNA]</scope>
    <source>
        <strain evidence="1">200802841</strain>
    </source>
</reference>
<organism evidence="1 2">
    <name type="scientific">Leptospira kirschneri str. 200802841</name>
    <dbReference type="NCBI Taxonomy" id="1193047"/>
    <lineage>
        <taxon>Bacteria</taxon>
        <taxon>Pseudomonadati</taxon>
        <taxon>Spirochaetota</taxon>
        <taxon>Spirochaetia</taxon>
        <taxon>Leptospirales</taxon>
        <taxon>Leptospiraceae</taxon>
        <taxon>Leptospira</taxon>
    </lineage>
</organism>
<evidence type="ECO:0000313" key="2">
    <source>
        <dbReference type="Proteomes" id="UP000006339"/>
    </source>
</evidence>
<keyword evidence="2" id="KW-1185">Reference proteome</keyword>
<proteinExistence type="predicted"/>
<gene>
    <name evidence="1" type="ORF">LEP1GSC131_1243</name>
</gene>